<evidence type="ECO:0000313" key="1">
    <source>
        <dbReference type="EMBL" id="WWA47761.1"/>
    </source>
</evidence>
<dbReference type="Proteomes" id="UP001335183">
    <property type="component" value="Chromosome"/>
</dbReference>
<dbReference type="RefSeq" id="WP_338446649.1">
    <property type="nucleotide sequence ID" value="NZ_CP144918.1"/>
</dbReference>
<dbReference type="Pfam" id="PF11367">
    <property type="entry name" value="Tail_completion_gp17"/>
    <property type="match status" value="1"/>
</dbReference>
<organism evidence="1 2">
    <name type="scientific">Pelagerythrobacter marensis</name>
    <dbReference type="NCBI Taxonomy" id="543877"/>
    <lineage>
        <taxon>Bacteria</taxon>
        <taxon>Pseudomonadati</taxon>
        <taxon>Pseudomonadota</taxon>
        <taxon>Alphaproteobacteria</taxon>
        <taxon>Sphingomonadales</taxon>
        <taxon>Erythrobacteraceae</taxon>
        <taxon>Pelagerythrobacter</taxon>
    </lineage>
</organism>
<dbReference type="InterPro" id="IPR053745">
    <property type="entry name" value="Viral_Tail_Comp_sf"/>
</dbReference>
<keyword evidence="2" id="KW-1185">Reference proteome</keyword>
<reference evidence="1 2" key="1">
    <citation type="submission" date="2024-02" db="EMBL/GenBank/DDBJ databases">
        <title>The whole genome sequence of five bacterial samples isolated from Abu Dhabi Sabkha-shore region.</title>
        <authorList>
            <person name="Sudalaimuthuasari N."/>
            <person name="Sarfraz B."/>
            <person name="Tuyisabe J.D."/>
            <person name="Mugisha Ntwali L.D.M."/>
            <person name="Ali A.I.A.A."/>
            <person name="Almansoori S.Z.A."/>
            <person name="Alajami H.S.A."/>
            <person name="Almeqbaali A.A.S."/>
            <person name="Kundu B."/>
            <person name="Saeed E.E."/>
            <person name="Sukumarinath V."/>
            <person name="Mishra A.K."/>
            <person name="Hazzouri K.M."/>
            <person name="Almaskari R."/>
            <person name="Sharma A.K."/>
            <person name="Amiri K.M.A."/>
        </authorList>
    </citation>
    <scope>NUCLEOTIDE SEQUENCE [LARGE SCALE GENOMIC DNA]</scope>
    <source>
        <strain evidence="2">kcgeb_sd</strain>
    </source>
</reference>
<dbReference type="Gene3D" id="3.30.2000.30">
    <property type="match status" value="1"/>
</dbReference>
<dbReference type="EMBL" id="CP144918">
    <property type="protein sequence ID" value="WWA47761.1"/>
    <property type="molecule type" value="Genomic_DNA"/>
</dbReference>
<gene>
    <name evidence="1" type="ORF">V5F89_02290</name>
</gene>
<accession>A0ABZ2D966</accession>
<name>A0ABZ2D966_9SPHN</name>
<evidence type="ECO:0000313" key="2">
    <source>
        <dbReference type="Proteomes" id="UP001335183"/>
    </source>
</evidence>
<protein>
    <submittedName>
        <fullName evidence="1">DUF3168 domain-containing protein</fullName>
    </submittedName>
</protein>
<proteinExistence type="predicted"/>
<sequence>MEHALRAALIDWLRAAPAPLNALNAVEEETPLRTAPPWLGIAASASADWSTKDRKGREIRLALELHTRGDDPAADGALVAAIDRRVEDLPPRQPAFAIASTRFLRARAERRANNRRSMLLEYRFRCLANA</sequence>
<dbReference type="InterPro" id="IPR021508">
    <property type="entry name" value="Gp17-like"/>
</dbReference>